<accession>A0A6C0JGR2</accession>
<name>A0A6C0JGR2_9ZZZZ</name>
<proteinExistence type="predicted"/>
<evidence type="ECO:0000313" key="1">
    <source>
        <dbReference type="EMBL" id="QHU04975.1"/>
    </source>
</evidence>
<dbReference type="AlphaFoldDB" id="A0A6C0JGR2"/>
<organism evidence="1">
    <name type="scientific">viral metagenome</name>
    <dbReference type="NCBI Taxonomy" id="1070528"/>
    <lineage>
        <taxon>unclassified sequences</taxon>
        <taxon>metagenomes</taxon>
        <taxon>organismal metagenomes</taxon>
    </lineage>
</organism>
<sequence length="128" mass="14187">MNNFHISTTVLYTSYANYLKTSTTNILPLTNGKYSELISDLNEAIKTHPTIDIAIYSDAAGSKSVIAKKSILNINYTYEHEKKAGDVVITVDGSITVLYLDGTKFSTNDSNTVKYWYAFDNGTIKELA</sequence>
<protein>
    <submittedName>
        <fullName evidence="1">Uncharacterized protein</fullName>
    </submittedName>
</protein>
<dbReference type="EMBL" id="MN740405">
    <property type="protein sequence ID" value="QHU04975.1"/>
    <property type="molecule type" value="Genomic_DNA"/>
</dbReference>
<reference evidence="1" key="1">
    <citation type="journal article" date="2020" name="Nature">
        <title>Giant virus diversity and host interactions through global metagenomics.</title>
        <authorList>
            <person name="Schulz F."/>
            <person name="Roux S."/>
            <person name="Paez-Espino D."/>
            <person name="Jungbluth S."/>
            <person name="Walsh D.A."/>
            <person name="Denef V.J."/>
            <person name="McMahon K.D."/>
            <person name="Konstantinidis K.T."/>
            <person name="Eloe-Fadrosh E.A."/>
            <person name="Kyrpides N.C."/>
            <person name="Woyke T."/>
        </authorList>
    </citation>
    <scope>NUCLEOTIDE SEQUENCE</scope>
    <source>
        <strain evidence="1">GVMAG-M-3300027708-5</strain>
    </source>
</reference>